<feature type="domain" description="C2H2-type" evidence="6">
    <location>
        <begin position="274"/>
        <end position="302"/>
    </location>
</feature>
<evidence type="ECO:0000256" key="3">
    <source>
        <dbReference type="ARBA" id="ARBA00022771"/>
    </source>
</evidence>
<proteinExistence type="predicted"/>
<keyword evidence="3 5" id="KW-0863">Zinc-finger</keyword>
<dbReference type="Gene3D" id="3.30.160.60">
    <property type="entry name" value="Classic Zinc Finger"/>
    <property type="match status" value="2"/>
</dbReference>
<evidence type="ECO:0000256" key="5">
    <source>
        <dbReference type="PROSITE-ProRule" id="PRU00042"/>
    </source>
</evidence>
<accession>A0AAR5Q0Z2</accession>
<name>A0AAR5Q0Z2_DENPD</name>
<dbReference type="InterPro" id="IPR013087">
    <property type="entry name" value="Znf_C2H2_type"/>
</dbReference>
<dbReference type="PROSITE" id="PS50157">
    <property type="entry name" value="ZINC_FINGER_C2H2_2"/>
    <property type="match status" value="1"/>
</dbReference>
<evidence type="ECO:0000256" key="2">
    <source>
        <dbReference type="ARBA" id="ARBA00022737"/>
    </source>
</evidence>
<evidence type="ECO:0000256" key="1">
    <source>
        <dbReference type="ARBA" id="ARBA00022723"/>
    </source>
</evidence>
<reference evidence="8" key="1">
    <citation type="journal article" date="2013" name="Genome Biol.">
        <title>Draft genome of the mountain pine beetle, Dendroctonus ponderosae Hopkins, a major forest pest.</title>
        <authorList>
            <person name="Keeling C.I."/>
            <person name="Yuen M.M."/>
            <person name="Liao N.Y."/>
            <person name="Docking T.R."/>
            <person name="Chan S.K."/>
            <person name="Taylor G.A."/>
            <person name="Palmquist D.L."/>
            <person name="Jackman S.D."/>
            <person name="Nguyen A."/>
            <person name="Li M."/>
            <person name="Henderson H."/>
            <person name="Janes J.K."/>
            <person name="Zhao Y."/>
            <person name="Pandoh P."/>
            <person name="Moore R."/>
            <person name="Sperling F.A."/>
            <person name="Huber D.P."/>
            <person name="Birol I."/>
            <person name="Jones S.J."/>
            <person name="Bohlmann J."/>
        </authorList>
    </citation>
    <scope>NUCLEOTIDE SEQUENCE</scope>
</reference>
<protein>
    <recommendedName>
        <fullName evidence="6">C2H2-type domain-containing protein</fullName>
    </recommendedName>
</protein>
<dbReference type="GO" id="GO:0008270">
    <property type="term" value="F:zinc ion binding"/>
    <property type="evidence" value="ECO:0007669"/>
    <property type="project" value="UniProtKB-KW"/>
</dbReference>
<organism evidence="7 8">
    <name type="scientific">Dendroctonus ponderosae</name>
    <name type="common">Mountain pine beetle</name>
    <dbReference type="NCBI Taxonomy" id="77166"/>
    <lineage>
        <taxon>Eukaryota</taxon>
        <taxon>Metazoa</taxon>
        <taxon>Ecdysozoa</taxon>
        <taxon>Arthropoda</taxon>
        <taxon>Hexapoda</taxon>
        <taxon>Insecta</taxon>
        <taxon>Pterygota</taxon>
        <taxon>Neoptera</taxon>
        <taxon>Endopterygota</taxon>
        <taxon>Coleoptera</taxon>
        <taxon>Polyphaga</taxon>
        <taxon>Cucujiformia</taxon>
        <taxon>Curculionidae</taxon>
        <taxon>Scolytinae</taxon>
        <taxon>Dendroctonus</taxon>
    </lineage>
</organism>
<evidence type="ECO:0000259" key="6">
    <source>
        <dbReference type="PROSITE" id="PS50157"/>
    </source>
</evidence>
<dbReference type="Proteomes" id="UP000019118">
    <property type="component" value="Unassembled WGS sequence"/>
</dbReference>
<keyword evidence="8" id="KW-1185">Reference proteome</keyword>
<keyword evidence="1" id="KW-0479">Metal-binding</keyword>
<reference evidence="7" key="2">
    <citation type="submission" date="2024-08" db="UniProtKB">
        <authorList>
            <consortium name="EnsemblMetazoa"/>
        </authorList>
    </citation>
    <scope>IDENTIFICATION</scope>
</reference>
<sequence>MQESCTDLVACEPAEDQQEYLSINYTDHFPDSNTKADTDQKCNNLNRKSTCIKGSKHPSTSESMNNSKHFEKYERLFIRLIKLDSTKLSQTGPSSNAKNSSQQLSSAKLDFKANLTESPLKRPKIESKGGNLLNVNKTESVRMEELLWKQFKKRKEKLGPDGSSGENIKESGISEFEIEPYEYKKTEKSVYETYVKLVTANGKTDHCCLLCPFVGQSFHQISLHYKFKHKEIPIEEMHFCNVRGCQFKTIHKGMFKWHMRRHELVGNKLISAEFTCNQCGKIFENRKGFLIHLKHMHKEQLAQNDFPCSTCKFRASIKVELESHIYKCHMPSTAKPKFTCNICGFTTICQDSFQKHLTNVHLKNN</sequence>
<dbReference type="EnsemblMetazoa" id="XM_019911197.1">
    <property type="protein sequence ID" value="XP_019766756.1"/>
    <property type="gene ID" value="LOC109542128"/>
</dbReference>
<evidence type="ECO:0000313" key="7">
    <source>
        <dbReference type="EnsemblMetazoa" id="XP_019766756.1"/>
    </source>
</evidence>
<evidence type="ECO:0000313" key="8">
    <source>
        <dbReference type="Proteomes" id="UP000019118"/>
    </source>
</evidence>
<dbReference type="PANTHER" id="PTHR24403">
    <property type="entry name" value="ZINC FINGER PROTEIN"/>
    <property type="match status" value="1"/>
</dbReference>
<dbReference type="GO" id="GO:0005634">
    <property type="term" value="C:nucleus"/>
    <property type="evidence" value="ECO:0007669"/>
    <property type="project" value="TreeGrafter"/>
</dbReference>
<dbReference type="AlphaFoldDB" id="A0AAR5Q0Z2"/>
<keyword evidence="4" id="KW-0862">Zinc</keyword>
<dbReference type="GO" id="GO:0010468">
    <property type="term" value="P:regulation of gene expression"/>
    <property type="evidence" value="ECO:0007669"/>
    <property type="project" value="TreeGrafter"/>
</dbReference>
<dbReference type="PROSITE" id="PS00028">
    <property type="entry name" value="ZINC_FINGER_C2H2_1"/>
    <property type="match status" value="1"/>
</dbReference>
<dbReference type="SMART" id="SM00355">
    <property type="entry name" value="ZnF_C2H2"/>
    <property type="match status" value="5"/>
</dbReference>
<dbReference type="InterPro" id="IPR050688">
    <property type="entry name" value="Zinc_finger/UBP_domain"/>
</dbReference>
<keyword evidence="2" id="KW-0677">Repeat</keyword>
<dbReference type="PANTHER" id="PTHR24403:SF67">
    <property type="entry name" value="FI01116P-RELATED"/>
    <property type="match status" value="1"/>
</dbReference>
<evidence type="ECO:0000256" key="4">
    <source>
        <dbReference type="ARBA" id="ARBA00022833"/>
    </source>
</evidence>